<dbReference type="Proteomes" id="UP000250275">
    <property type="component" value="Unassembled WGS sequence"/>
</dbReference>
<keyword evidence="2" id="KW-0812">Transmembrane</keyword>
<reference evidence="3 4" key="1">
    <citation type="submission" date="2015-07" db="EMBL/GenBank/DDBJ databases">
        <title>The genome of Eufriesea mexicana.</title>
        <authorList>
            <person name="Pan H."/>
            <person name="Kapheim K."/>
        </authorList>
    </citation>
    <scope>NUCLEOTIDE SEQUENCE [LARGE SCALE GENOMIC DNA]</scope>
    <source>
        <strain evidence="3">0111107269</strain>
        <tissue evidence="3">Whole body</tissue>
    </source>
</reference>
<keyword evidence="2" id="KW-0472">Membrane</keyword>
<gene>
    <name evidence="3" type="ORF">WN48_07159</name>
</gene>
<evidence type="ECO:0000256" key="1">
    <source>
        <dbReference type="SAM" id="MobiDB-lite"/>
    </source>
</evidence>
<evidence type="ECO:0000256" key="2">
    <source>
        <dbReference type="SAM" id="Phobius"/>
    </source>
</evidence>
<feature type="transmembrane region" description="Helical" evidence="2">
    <location>
        <begin position="537"/>
        <end position="563"/>
    </location>
</feature>
<sequence>MEWQSMQVAHWCLTLQAKLPRGLWAKTVIAATFLQNRCPTKSLENKAPYEAWHNEKPYGETLRIAGSRIIALDKSKQRRIFDPKNHILARFRKLMGCHMKAISQELGHFLGGARMRHLGVWIRHFRIFSSGTVATIPRIRGGQAGFCKSFLISFLSGVTISFLLFPGSICDFEEGVGDVVGGGIGGGLEGNGVTSCNASIGTPGMILGVWLVCRIPLFATPLRTAPFGTAPPPQQSAVQRRRTQQRRAGSCRAPNSTKQPRLALLRVVPHREKPPLQQGTAEHSRALQSTAEHSRAWQCTECLHQHSRGHRSPSRSQQRAEDNPQHSSEQFYAADQNSRAQNITASIAENCRARHCTENNRQDNRAPQRTEYLGQHGGVMQCAADRNRARQSISCHWLHCKEHLCTVEKTAPNSTDTKAEHSSEQQITAQHSRAQYSAEYQQISFAVDSTALNKAATKAGHNRALPNTAEHTLYCALLSTPALCIALLRFAAVAMKFCAVRFRVLLFSDVVAVFVGGMLSRAVLICVIRCNLDLYRALLHSAVLCSAALRSAVVAVLFGAFLSKAVLIWSIRQSAVFYCARMQSAALCFALMRSAVMLMLFDAVLFIAELICAFQFYSAVYCAHLRSDVFTCALLLFVWLCCNGSAMRRCDVQICANLYNSMLFGAMQRSAVLSCDLMQSATL</sequence>
<accession>A0A310SY16</accession>
<dbReference type="AlphaFoldDB" id="A0A310SY16"/>
<evidence type="ECO:0000313" key="4">
    <source>
        <dbReference type="Proteomes" id="UP000250275"/>
    </source>
</evidence>
<feature type="region of interest" description="Disordered" evidence="1">
    <location>
        <begin position="307"/>
        <end position="328"/>
    </location>
</feature>
<evidence type="ECO:0000313" key="3">
    <source>
        <dbReference type="EMBL" id="OAD62644.1"/>
    </source>
</evidence>
<feature type="transmembrane region" description="Helical" evidence="2">
    <location>
        <begin position="471"/>
        <end position="492"/>
    </location>
</feature>
<keyword evidence="4" id="KW-1185">Reference proteome</keyword>
<keyword evidence="2" id="KW-1133">Transmembrane helix</keyword>
<feature type="transmembrane region" description="Helical" evidence="2">
    <location>
        <begin position="598"/>
        <end position="617"/>
    </location>
</feature>
<organism evidence="3 4">
    <name type="scientific">Eufriesea mexicana</name>
    <dbReference type="NCBI Taxonomy" id="516756"/>
    <lineage>
        <taxon>Eukaryota</taxon>
        <taxon>Metazoa</taxon>
        <taxon>Ecdysozoa</taxon>
        <taxon>Arthropoda</taxon>
        <taxon>Hexapoda</taxon>
        <taxon>Insecta</taxon>
        <taxon>Pterygota</taxon>
        <taxon>Neoptera</taxon>
        <taxon>Endopterygota</taxon>
        <taxon>Hymenoptera</taxon>
        <taxon>Apocrita</taxon>
        <taxon>Aculeata</taxon>
        <taxon>Apoidea</taxon>
        <taxon>Anthophila</taxon>
        <taxon>Apidae</taxon>
        <taxon>Eufriesea</taxon>
    </lineage>
</organism>
<proteinExistence type="predicted"/>
<dbReference type="EMBL" id="KQ759840">
    <property type="protein sequence ID" value="OAD62644.1"/>
    <property type="molecule type" value="Genomic_DNA"/>
</dbReference>
<protein>
    <submittedName>
        <fullName evidence="3">Copia protein</fullName>
    </submittedName>
</protein>
<feature type="region of interest" description="Disordered" evidence="1">
    <location>
        <begin position="225"/>
        <end position="262"/>
    </location>
</feature>
<feature type="transmembrane region" description="Helical" evidence="2">
    <location>
        <begin position="504"/>
        <end position="525"/>
    </location>
</feature>
<feature type="transmembrane region" description="Helical" evidence="2">
    <location>
        <begin position="629"/>
        <end position="647"/>
    </location>
</feature>
<name>A0A310SY16_9HYME</name>